<dbReference type="Pfam" id="PF20209">
    <property type="entry name" value="DUF6570"/>
    <property type="match status" value="1"/>
</dbReference>
<comment type="similarity">
    <text evidence="1">Belongs to the helicase family.</text>
</comment>
<accession>A0A8H5ER50</accession>
<dbReference type="Pfam" id="PF14214">
    <property type="entry name" value="Helitron_like_N"/>
    <property type="match status" value="1"/>
</dbReference>
<dbReference type="GO" id="GO:0000723">
    <property type="term" value="P:telomere maintenance"/>
    <property type="evidence" value="ECO:0007669"/>
    <property type="project" value="InterPro"/>
</dbReference>
<dbReference type="GO" id="GO:0043139">
    <property type="term" value="F:5'-3' DNA helicase activity"/>
    <property type="evidence" value="ECO:0007669"/>
    <property type="project" value="UniProtKB-EC"/>
</dbReference>
<gene>
    <name evidence="6" type="ORF">D9619_012692</name>
</gene>
<name>A0A8H5ER50_9AGAR</name>
<comment type="caution">
    <text evidence="6">The sequence shown here is derived from an EMBL/GenBank/DDBJ whole genome shotgun (WGS) entry which is preliminary data.</text>
</comment>
<protein>
    <recommendedName>
        <fullName evidence="1">ATP-dependent DNA helicase</fullName>
        <ecNumber evidence="1">5.6.2.3</ecNumber>
    </recommendedName>
</protein>
<keyword evidence="1" id="KW-0234">DNA repair</keyword>
<dbReference type="EMBL" id="JAACJJ010000060">
    <property type="protein sequence ID" value="KAF5309251.1"/>
    <property type="molecule type" value="Genomic_DNA"/>
</dbReference>
<dbReference type="OrthoDB" id="432234at2759"/>
<keyword evidence="1" id="KW-0378">Hydrolase</keyword>
<keyword evidence="7" id="KW-1185">Reference proteome</keyword>
<evidence type="ECO:0000313" key="7">
    <source>
        <dbReference type="Proteomes" id="UP000567179"/>
    </source>
</evidence>
<dbReference type="InterPro" id="IPR010285">
    <property type="entry name" value="DNA_helicase_pif1-like_DEAD"/>
</dbReference>
<evidence type="ECO:0000313" key="6">
    <source>
        <dbReference type="EMBL" id="KAF5309251.1"/>
    </source>
</evidence>
<feature type="domain" description="DUF6570" evidence="5">
    <location>
        <begin position="258"/>
        <end position="419"/>
    </location>
</feature>
<feature type="domain" description="DNA helicase Pif1-like DEAD-box helicase" evidence="3">
    <location>
        <begin position="1439"/>
        <end position="1658"/>
    </location>
</feature>
<evidence type="ECO:0000256" key="2">
    <source>
        <dbReference type="SAM" id="MobiDB-lite"/>
    </source>
</evidence>
<keyword evidence="1" id="KW-0547">Nucleotide-binding</keyword>
<dbReference type="GO" id="GO:0006310">
    <property type="term" value="P:DNA recombination"/>
    <property type="evidence" value="ECO:0007669"/>
    <property type="project" value="UniProtKB-KW"/>
</dbReference>
<comment type="catalytic activity">
    <reaction evidence="1">
        <text>ATP + H2O = ADP + phosphate + H(+)</text>
        <dbReference type="Rhea" id="RHEA:13065"/>
        <dbReference type="ChEBI" id="CHEBI:15377"/>
        <dbReference type="ChEBI" id="CHEBI:15378"/>
        <dbReference type="ChEBI" id="CHEBI:30616"/>
        <dbReference type="ChEBI" id="CHEBI:43474"/>
        <dbReference type="ChEBI" id="CHEBI:456216"/>
        <dbReference type="EC" id="5.6.2.3"/>
    </reaction>
</comment>
<organism evidence="6 7">
    <name type="scientific">Psilocybe cf. subviscida</name>
    <dbReference type="NCBI Taxonomy" id="2480587"/>
    <lineage>
        <taxon>Eukaryota</taxon>
        <taxon>Fungi</taxon>
        <taxon>Dikarya</taxon>
        <taxon>Basidiomycota</taxon>
        <taxon>Agaricomycotina</taxon>
        <taxon>Agaricomycetes</taxon>
        <taxon>Agaricomycetidae</taxon>
        <taxon>Agaricales</taxon>
        <taxon>Agaricineae</taxon>
        <taxon>Strophariaceae</taxon>
        <taxon>Psilocybe</taxon>
    </lineage>
</organism>
<sequence length="1933" mass="217328">MATLELVPAQRLNTYYRFHDVYQLANSSDRLHSLIVNPNVLAVSMTLSDLLNHFRFLSLKDLRRLANLHRVTVWNRNKQQLSVNLSQHPCDDLCRQYGVVIFKELSNPRGDAAPQATLRDRAVGPPDHSAEAPAMVRDSDQAIGAVAPSVDHLRLLTPSEKFHVIQEFEEETSTGRIVMVVCAACGTKLPQDQMTWVGSQEIELTLLCNPHLPSPLRPRHYRWNIFRGAILNFKGLQYPDALGDIRLCLDSCFPALRRGKMPKFALANDLYTARDALPENVKTAFEESTILDRKLICRARCNNICCKFSNDDVAHPSHSSTSTLSRARLGIKGNIMVVPLDAIRMNQVLPPALSSVKDTICAVFVGPCRPSRKDILSSKYSPILVRRSRVKIMLQFLLQMNPFYNTTSSGVTFSEENINAILPQNTDEDVPSTVDIGHIDANDADDISMAEYAPRGDPEEITDNDNAFLMENVGYTNGENGSSNYLAMKALALERCRRGLPFLLAGTRNGLVPDFNNPSLLTWLFPHLDPWGIVGFFHVGRRIRLSMEEQLRHFLLSDDHWFQRDPEFAFVFYNVIRKMQVSQSVRFSVSVRTHRRLAAQLISIDPDTLHDLGKKFERNPSYRPSSENERKAYDTMQSIAMVARQIPGSNGYKVLLRNQIRALINYQGTPTLFITLNPSDVDNPIVRLLTGEDIRLEDVERGEDMSSWQRRLLAARHPAECALFFDLMITKFVKIILGFDKVRSRRGIFGFCDAYYGTVEAQGKGTLHCHMLVWLRGHPSPGKLREQMASSDVYRDQVFQWVESVVKCEFPVSGASTAAESMQAQPLQRIKNRDIGNPNPGVIPAPSTQIQGTQTFDDFWESYNSYIHQLLHKYNWHIHGATCWKYLRKGEPRNDKSCRFRMDGTVREHTTLDEETGALLLRRHHPRVASYNDAVAFMLKCNTELKFIGSGRAARDLVFYATDYVTKPSLPVHAGMAALQYAINKIETSTNSGNSGIQTSTGAVITAVNSLMGRHEISHPQVMSYLIGGGDHYKSHKFTVLNWHAISVYVDSQCRRINPPPGDLPNLPTDLPNLDLDVREESVTASSPHMDYIYRNEQPIYDGLCLYDFVSYTVKSSLPSKLRNGGVQIENVPGSFSHWDHPQRATHYIQRRQECHVPVLLGPSLPNPTRSPEVREKWAKDVMVLFKPWRTVNDLLEGHDSWAAAYDSYEMRMPERHQLIIQNMNAFSESVDARGQEPIRSRGGRNGDNGEPETDDGSHYPSHNPLFTPFLDGNYIGDSDGMFSAISDVFMCTENTLANGDVLDNIISQRIGPDVVSGLDKCQGFVLNTLVSGGSDRDQSHARAVMVDDLATIIEQQATMKEKKQNRLIGSQEDTDLQPSSWTHNMRGTVRNRVQQQTVDIIRLPHMRRLGQFMTVAEEDQALKDIVDRVIQEMNLADNAEQLRAFKTVADHVIQGTPEQLLMYVSGVGGTGKSHVIQSIVRLFEALGIEDCLQLAAPTGIAAVLIGGQTLHSLAQFGPKAKGRNIERLIKTWKNKRYLIIDEISMVGAQFLCDFSNRLREAKAAGGESVFAPFGGINVIFMGDFGQLKPPKQLSLYAHKLTSRHDFRTASSVDGIEAINGVLLWRQVTTVIDLIKNQRQAADPTFAAFLLRLRRGQCVPPRTPSAPDDWEYLKTRLLNRLDAETLLSFQDAPIIVGTKAVRDALNAKLISYHSERLQQEVGIYHAVDTINRAAVPLGLRNHLWSVSASENNEAYGRLPLFSGMKVMITENLAFDNGIVNGTEGVLESVYYSEDHMHIRTAVVAYVHIPNCGMRLPGLGEDVVPIFPTSTRIDFDFTINPEEDACKGFTRKQLPLVPAYAYTDYKSQGRTLTRVIVDIATARGQGVYVMLSRVKSIQGLVILRWFPATKVYARLSLELRQELDRLETLSRQHC</sequence>
<keyword evidence="1" id="KW-0347">Helicase</keyword>
<dbReference type="InterPro" id="IPR025476">
    <property type="entry name" value="Helitron_helicase-like"/>
</dbReference>
<evidence type="ECO:0000259" key="4">
    <source>
        <dbReference type="Pfam" id="PF14214"/>
    </source>
</evidence>
<feature type="domain" description="Helitron helicase-like" evidence="4">
    <location>
        <begin position="560"/>
        <end position="773"/>
    </location>
</feature>
<reference evidence="6 7" key="1">
    <citation type="journal article" date="2020" name="ISME J.">
        <title>Uncovering the hidden diversity of litter-decomposition mechanisms in mushroom-forming fungi.</title>
        <authorList>
            <person name="Floudas D."/>
            <person name="Bentzer J."/>
            <person name="Ahren D."/>
            <person name="Johansson T."/>
            <person name="Persson P."/>
            <person name="Tunlid A."/>
        </authorList>
    </citation>
    <scope>NUCLEOTIDE SEQUENCE [LARGE SCALE GENOMIC DNA]</scope>
    <source>
        <strain evidence="6 7">CBS 101986</strain>
    </source>
</reference>
<keyword evidence="1" id="KW-0067">ATP-binding</keyword>
<dbReference type="Gene3D" id="3.40.50.300">
    <property type="entry name" value="P-loop containing nucleotide triphosphate hydrolases"/>
    <property type="match status" value="1"/>
</dbReference>
<dbReference type="GO" id="GO:0006281">
    <property type="term" value="P:DNA repair"/>
    <property type="evidence" value="ECO:0007669"/>
    <property type="project" value="UniProtKB-KW"/>
</dbReference>
<dbReference type="GO" id="GO:0005524">
    <property type="term" value="F:ATP binding"/>
    <property type="evidence" value="ECO:0007669"/>
    <property type="project" value="UniProtKB-KW"/>
</dbReference>
<evidence type="ECO:0000256" key="1">
    <source>
        <dbReference type="RuleBase" id="RU363044"/>
    </source>
</evidence>
<keyword evidence="1" id="KW-0227">DNA damage</keyword>
<feature type="compositionally biased region" description="Basic and acidic residues" evidence="2">
    <location>
        <begin position="1231"/>
        <end position="1240"/>
    </location>
</feature>
<dbReference type="EC" id="5.6.2.3" evidence="1"/>
<dbReference type="InterPro" id="IPR046700">
    <property type="entry name" value="DUF6570"/>
</dbReference>
<proteinExistence type="inferred from homology"/>
<dbReference type="InterPro" id="IPR027417">
    <property type="entry name" value="P-loop_NTPase"/>
</dbReference>
<dbReference type="PANTHER" id="PTHR47642">
    <property type="entry name" value="ATP-DEPENDENT DNA HELICASE"/>
    <property type="match status" value="1"/>
</dbReference>
<dbReference type="SUPFAM" id="SSF52540">
    <property type="entry name" value="P-loop containing nucleoside triphosphate hydrolases"/>
    <property type="match status" value="2"/>
</dbReference>
<dbReference type="InterPro" id="IPR051055">
    <property type="entry name" value="PIF1_helicase"/>
</dbReference>
<evidence type="ECO:0000259" key="3">
    <source>
        <dbReference type="Pfam" id="PF05970"/>
    </source>
</evidence>
<keyword evidence="1" id="KW-0233">DNA recombination</keyword>
<dbReference type="Pfam" id="PF05970">
    <property type="entry name" value="PIF1"/>
    <property type="match status" value="1"/>
</dbReference>
<comment type="cofactor">
    <cofactor evidence="1">
        <name>Mg(2+)</name>
        <dbReference type="ChEBI" id="CHEBI:18420"/>
    </cofactor>
</comment>
<dbReference type="Proteomes" id="UP000567179">
    <property type="component" value="Unassembled WGS sequence"/>
</dbReference>
<dbReference type="GO" id="GO:0016787">
    <property type="term" value="F:hydrolase activity"/>
    <property type="evidence" value="ECO:0007669"/>
    <property type="project" value="UniProtKB-KW"/>
</dbReference>
<feature type="region of interest" description="Disordered" evidence="2">
    <location>
        <begin position="1231"/>
        <end position="1263"/>
    </location>
</feature>
<evidence type="ECO:0000259" key="5">
    <source>
        <dbReference type="Pfam" id="PF20209"/>
    </source>
</evidence>